<name>A0A1E3KFS7_9TREE</name>
<keyword evidence="10" id="KW-0233">DNA recombination</keyword>
<evidence type="ECO:0000256" key="7">
    <source>
        <dbReference type="ARBA" id="ARBA00022908"/>
    </source>
</evidence>
<evidence type="ECO:0000256" key="4">
    <source>
        <dbReference type="ARBA" id="ARBA00022759"/>
    </source>
</evidence>
<evidence type="ECO:0000256" key="8">
    <source>
        <dbReference type="ARBA" id="ARBA00022918"/>
    </source>
</evidence>
<evidence type="ECO:0000256" key="3">
    <source>
        <dbReference type="ARBA" id="ARBA00022723"/>
    </source>
</evidence>
<evidence type="ECO:0000313" key="12">
    <source>
        <dbReference type="Proteomes" id="UP000095149"/>
    </source>
</evidence>
<proteinExistence type="predicted"/>
<dbReference type="GO" id="GO:0046872">
    <property type="term" value="F:metal ion binding"/>
    <property type="evidence" value="ECO:0007669"/>
    <property type="project" value="UniProtKB-KW"/>
</dbReference>
<dbReference type="EMBL" id="MEKH01000001">
    <property type="protein sequence ID" value="ODO11753.1"/>
    <property type="molecule type" value="Genomic_DNA"/>
</dbReference>
<dbReference type="GO" id="GO:0016787">
    <property type="term" value="F:hydrolase activity"/>
    <property type="evidence" value="ECO:0007669"/>
    <property type="project" value="UniProtKB-KW"/>
</dbReference>
<accession>A0A1E3KFS7</accession>
<dbReference type="GO" id="GO:0003887">
    <property type="term" value="F:DNA-directed DNA polymerase activity"/>
    <property type="evidence" value="ECO:0007669"/>
    <property type="project" value="UniProtKB-KW"/>
</dbReference>
<evidence type="ECO:0000256" key="6">
    <source>
        <dbReference type="ARBA" id="ARBA00022842"/>
    </source>
</evidence>
<evidence type="ECO:0000256" key="9">
    <source>
        <dbReference type="ARBA" id="ARBA00022932"/>
    </source>
</evidence>
<dbReference type="SUPFAM" id="SSF53098">
    <property type="entry name" value="Ribonuclease H-like"/>
    <property type="match status" value="1"/>
</dbReference>
<evidence type="ECO:0000256" key="5">
    <source>
        <dbReference type="ARBA" id="ARBA00022801"/>
    </source>
</evidence>
<keyword evidence="6" id="KW-0460">Magnesium</keyword>
<dbReference type="PANTHER" id="PTHR42648:SF11">
    <property type="entry name" value="TRANSPOSON TY4-P GAG-POL POLYPROTEIN"/>
    <property type="match status" value="1"/>
</dbReference>
<keyword evidence="8" id="KW-0695">RNA-directed DNA polymerase</keyword>
<dbReference type="GO" id="GO:0003964">
    <property type="term" value="F:RNA-directed DNA polymerase activity"/>
    <property type="evidence" value="ECO:0007669"/>
    <property type="project" value="UniProtKB-KW"/>
</dbReference>
<protein>
    <recommendedName>
        <fullName evidence="13">Integrase catalytic domain-containing protein</fullName>
    </recommendedName>
</protein>
<dbReference type="AlphaFoldDB" id="A0A1E3KFS7"/>
<dbReference type="InterPro" id="IPR036397">
    <property type="entry name" value="RNaseH_sf"/>
</dbReference>
<dbReference type="GO" id="GO:0015074">
    <property type="term" value="P:DNA integration"/>
    <property type="evidence" value="ECO:0007669"/>
    <property type="project" value="UniProtKB-KW"/>
</dbReference>
<keyword evidence="2" id="KW-0540">Nuclease</keyword>
<keyword evidence="9" id="KW-0808">Transferase</keyword>
<dbReference type="GO" id="GO:0003676">
    <property type="term" value="F:nucleic acid binding"/>
    <property type="evidence" value="ECO:0007669"/>
    <property type="project" value="InterPro"/>
</dbReference>
<dbReference type="GO" id="GO:0004519">
    <property type="term" value="F:endonuclease activity"/>
    <property type="evidence" value="ECO:0007669"/>
    <property type="project" value="UniProtKB-KW"/>
</dbReference>
<comment type="caution">
    <text evidence="11">The sequence shown here is derived from an EMBL/GenBank/DDBJ whole genome shotgun (WGS) entry which is preliminary data.</text>
</comment>
<evidence type="ECO:0000313" key="11">
    <source>
        <dbReference type="EMBL" id="ODO11753.1"/>
    </source>
</evidence>
<dbReference type="Gene3D" id="3.30.420.10">
    <property type="entry name" value="Ribonuclease H-like superfamily/Ribonuclease H"/>
    <property type="match status" value="1"/>
</dbReference>
<evidence type="ECO:0000256" key="2">
    <source>
        <dbReference type="ARBA" id="ARBA00022722"/>
    </source>
</evidence>
<keyword evidence="9" id="KW-0239">DNA-directed DNA polymerase</keyword>
<keyword evidence="7" id="KW-0229">DNA integration</keyword>
<keyword evidence="3" id="KW-0479">Metal-binding</keyword>
<dbReference type="InterPro" id="IPR039537">
    <property type="entry name" value="Retrotran_Ty1/copia-like"/>
</dbReference>
<keyword evidence="1" id="KW-0548">Nucleotidyltransferase</keyword>
<gene>
    <name evidence="11" type="ORF">I350_00537</name>
</gene>
<organism evidence="11 12">
    <name type="scientific">Cryptococcus amylolentus CBS 6273</name>
    <dbReference type="NCBI Taxonomy" id="1296118"/>
    <lineage>
        <taxon>Eukaryota</taxon>
        <taxon>Fungi</taxon>
        <taxon>Dikarya</taxon>
        <taxon>Basidiomycota</taxon>
        <taxon>Agaricomycotina</taxon>
        <taxon>Tremellomycetes</taxon>
        <taxon>Tremellales</taxon>
        <taxon>Cryptococcaceae</taxon>
        <taxon>Cryptococcus</taxon>
    </lineage>
</organism>
<evidence type="ECO:0000256" key="10">
    <source>
        <dbReference type="ARBA" id="ARBA00023172"/>
    </source>
</evidence>
<reference evidence="11 12" key="1">
    <citation type="submission" date="2016-06" db="EMBL/GenBank/DDBJ databases">
        <title>Evolution of pathogenesis and genome organization in the Tremellales.</title>
        <authorList>
            <person name="Cuomo C."/>
            <person name="Litvintseva A."/>
            <person name="Heitman J."/>
            <person name="Chen Y."/>
            <person name="Sun S."/>
            <person name="Springer D."/>
            <person name="Dromer F."/>
            <person name="Young S."/>
            <person name="Zeng Q."/>
            <person name="Chapman S."/>
            <person name="Gujja S."/>
            <person name="Saif S."/>
            <person name="Birren B."/>
        </authorList>
    </citation>
    <scope>NUCLEOTIDE SEQUENCE [LARGE SCALE GENOMIC DNA]</scope>
    <source>
        <strain evidence="11 12">CBS 6273</strain>
    </source>
</reference>
<dbReference type="GO" id="GO:0006310">
    <property type="term" value="P:DNA recombination"/>
    <property type="evidence" value="ECO:0007669"/>
    <property type="project" value="UniProtKB-KW"/>
</dbReference>
<dbReference type="PANTHER" id="PTHR42648">
    <property type="entry name" value="TRANSPOSASE, PUTATIVE-RELATED"/>
    <property type="match status" value="1"/>
</dbReference>
<evidence type="ECO:0000256" key="1">
    <source>
        <dbReference type="ARBA" id="ARBA00022695"/>
    </source>
</evidence>
<keyword evidence="5" id="KW-0378">Hydrolase</keyword>
<evidence type="ECO:0008006" key="13">
    <source>
        <dbReference type="Google" id="ProtNLM"/>
    </source>
</evidence>
<dbReference type="InterPro" id="IPR012337">
    <property type="entry name" value="RNaseH-like_sf"/>
</dbReference>
<dbReference type="Proteomes" id="UP000095149">
    <property type="component" value="Unassembled WGS sequence"/>
</dbReference>
<sequence>MPEGTVTRQRAYHLPHGSIEPLGYSVELGSVNWGKLFDDTSSLEYLKRRSIIEQLSPVYTPQLNGVAERFNRTVGEMIGSLTSDCALGHEYWDEAAVWHAEFHGGVRQRQDGVRELDSPEVEHRQVQAVSKGTFDTPRGLREHLLGFSEDASEWEVRPEATGEEVMSGDVRFLMGLDRKMGVAGLYGLEQSGRAWWLALSEQMEKLGFKRLEEENVHRR</sequence>
<keyword evidence="4" id="KW-0255">Endonuclease</keyword>